<evidence type="ECO:0000256" key="9">
    <source>
        <dbReference type="ARBA" id="ARBA00023187"/>
    </source>
</evidence>
<feature type="coiled-coil region" evidence="13">
    <location>
        <begin position="241"/>
        <end position="308"/>
    </location>
</feature>
<dbReference type="AlphaFoldDB" id="I1BWV1"/>
<evidence type="ECO:0000256" key="11">
    <source>
        <dbReference type="PROSITE-ProRule" id="PRU00176"/>
    </source>
</evidence>
<dbReference type="FunCoup" id="I1BWV1">
    <property type="interactions" value="78"/>
</dbReference>
<keyword evidence="9" id="KW-0508">mRNA splicing</keyword>
<evidence type="ECO:0000256" key="1">
    <source>
        <dbReference type="ARBA" id="ARBA00004123"/>
    </source>
</evidence>
<feature type="zinc finger region" description="C3H1-type" evidence="12">
    <location>
        <begin position="77"/>
        <end position="104"/>
    </location>
</feature>
<proteinExistence type="inferred from homology"/>
<evidence type="ECO:0000256" key="4">
    <source>
        <dbReference type="ARBA" id="ARBA00022723"/>
    </source>
</evidence>
<dbReference type="GO" id="GO:0006397">
    <property type="term" value="P:mRNA processing"/>
    <property type="evidence" value="ECO:0007669"/>
    <property type="project" value="UniProtKB-KW"/>
</dbReference>
<dbReference type="Proteomes" id="UP000009138">
    <property type="component" value="Unassembled WGS sequence"/>
</dbReference>
<dbReference type="RefSeq" id="XP_067516077.1">
    <property type="nucleotide sequence ID" value="XM_067659976.1"/>
</dbReference>
<reference evidence="16 17" key="1">
    <citation type="journal article" date="2009" name="PLoS Genet.">
        <title>Genomic analysis of the basal lineage fungus Rhizopus oryzae reveals a whole-genome duplication.</title>
        <authorList>
            <person name="Ma L.-J."/>
            <person name="Ibrahim A.S."/>
            <person name="Skory C."/>
            <person name="Grabherr M.G."/>
            <person name="Burger G."/>
            <person name="Butler M."/>
            <person name="Elias M."/>
            <person name="Idnurm A."/>
            <person name="Lang B.F."/>
            <person name="Sone T."/>
            <person name="Abe A."/>
            <person name="Calvo S.E."/>
            <person name="Corrochano L.M."/>
            <person name="Engels R."/>
            <person name="Fu J."/>
            <person name="Hansberg W."/>
            <person name="Kim J.-M."/>
            <person name="Kodira C.D."/>
            <person name="Koehrsen M.J."/>
            <person name="Liu B."/>
            <person name="Miranda-Saavedra D."/>
            <person name="O'Leary S."/>
            <person name="Ortiz-Castellanos L."/>
            <person name="Poulter R."/>
            <person name="Rodriguez-Romero J."/>
            <person name="Ruiz-Herrera J."/>
            <person name="Shen Y.-Q."/>
            <person name="Zeng Q."/>
            <person name="Galagan J."/>
            <person name="Birren B.W."/>
            <person name="Cuomo C.A."/>
            <person name="Wickes B.L."/>
        </authorList>
    </citation>
    <scope>NUCLEOTIDE SEQUENCE [LARGE SCALE GENOMIC DNA]</scope>
    <source>
        <strain evidence="17">RA 99-880 / ATCC MYA-4621 / FGSC 9543 / NRRL 43880</strain>
    </source>
</reference>
<dbReference type="InterPro" id="IPR039171">
    <property type="entry name" value="Cwc2/Slt11"/>
</dbReference>
<keyword evidence="8 11" id="KW-0694">RNA-binding</keyword>
<dbReference type="GO" id="GO:0036002">
    <property type="term" value="F:pre-mRNA binding"/>
    <property type="evidence" value="ECO:0007669"/>
    <property type="project" value="TreeGrafter"/>
</dbReference>
<dbReference type="PROSITE" id="PS50102">
    <property type="entry name" value="RRM"/>
    <property type="match status" value="1"/>
</dbReference>
<sequence>MRPARVQVSQAELDEYIREKRPEGGTYNIWHHRYSGLERDFNKRRSITIRLDEKKLYRPKYKVNIARDSGETTGSRNPNAYFCLFFAKGMCTQGPRCAMWHRIPTKDDVIETTIDCFGRDKFTDFRQDMGGVGGFLKENRTLYVGRIAVTDNVEQVIERQFGQFGALERGTIITWHVCVYERPNLCMTVRILKGRGVAFVTYRSRANAEFAREAMMNQSLENNEIVNVRWATADPNAIANRLDAEDDRRRAQEKEAQIEDETVIEYEEEPELPPEPTQVKRDAAEAELQQIAADAKKHKEETDNQEANGYVYTQEDYDKFYQYYYYQQQQQQQQQEEPAKDNGIIPQTVLNNLKTLTKNTPGTITTKAANNNILTDLADYGSSDSEEE</sequence>
<evidence type="ECO:0000259" key="15">
    <source>
        <dbReference type="PROSITE" id="PS50103"/>
    </source>
</evidence>
<dbReference type="InterPro" id="IPR035979">
    <property type="entry name" value="RBD_domain_sf"/>
</dbReference>
<evidence type="ECO:0008006" key="18">
    <source>
        <dbReference type="Google" id="ProtNLM"/>
    </source>
</evidence>
<dbReference type="InterPro" id="IPR000571">
    <property type="entry name" value="Znf_CCCH"/>
</dbReference>
<evidence type="ECO:0000256" key="12">
    <source>
        <dbReference type="PROSITE-ProRule" id="PRU00723"/>
    </source>
</evidence>
<evidence type="ECO:0000256" key="10">
    <source>
        <dbReference type="ARBA" id="ARBA00023242"/>
    </source>
</evidence>
<dbReference type="PROSITE" id="PS50103">
    <property type="entry name" value="ZF_C3H1"/>
    <property type="match status" value="1"/>
</dbReference>
<dbReference type="OMA" id="WYNKWSQ"/>
<keyword evidence="4 12" id="KW-0479">Metal-binding</keyword>
<evidence type="ECO:0000256" key="6">
    <source>
        <dbReference type="ARBA" id="ARBA00022771"/>
    </source>
</evidence>
<dbReference type="GO" id="GO:0071007">
    <property type="term" value="C:U2-type catalytic step 2 spliceosome"/>
    <property type="evidence" value="ECO:0007669"/>
    <property type="project" value="TreeGrafter"/>
</dbReference>
<keyword evidence="10" id="KW-0539">Nucleus</keyword>
<evidence type="ECO:0000313" key="16">
    <source>
        <dbReference type="EMBL" id="EIE80681.1"/>
    </source>
</evidence>
<dbReference type="GO" id="GO:0008380">
    <property type="term" value="P:RNA splicing"/>
    <property type="evidence" value="ECO:0007669"/>
    <property type="project" value="UniProtKB-KW"/>
</dbReference>
<dbReference type="GO" id="GO:0017070">
    <property type="term" value="F:U6 snRNA binding"/>
    <property type="evidence" value="ECO:0007669"/>
    <property type="project" value="TreeGrafter"/>
</dbReference>
<dbReference type="Gene3D" id="3.30.70.330">
    <property type="match status" value="1"/>
</dbReference>
<evidence type="ECO:0000256" key="7">
    <source>
        <dbReference type="ARBA" id="ARBA00022833"/>
    </source>
</evidence>
<evidence type="ECO:0000256" key="13">
    <source>
        <dbReference type="SAM" id="Coils"/>
    </source>
</evidence>
<evidence type="ECO:0000259" key="14">
    <source>
        <dbReference type="PROSITE" id="PS50102"/>
    </source>
</evidence>
<dbReference type="InParanoid" id="I1BWV1"/>
<dbReference type="PANTHER" id="PTHR14089:SF2">
    <property type="entry name" value="PRE-MRNA-SPLICING FACTOR CWC2"/>
    <property type="match status" value="1"/>
</dbReference>
<dbReference type="GeneID" id="93612357"/>
<keyword evidence="7 12" id="KW-0862">Zinc</keyword>
<dbReference type="GO" id="GO:0008270">
    <property type="term" value="F:zinc ion binding"/>
    <property type="evidence" value="ECO:0007669"/>
    <property type="project" value="UniProtKB-KW"/>
</dbReference>
<evidence type="ECO:0000256" key="2">
    <source>
        <dbReference type="ARBA" id="ARBA00008024"/>
    </source>
</evidence>
<dbReference type="OrthoDB" id="10251848at2759"/>
<evidence type="ECO:0000313" key="17">
    <source>
        <dbReference type="Proteomes" id="UP000009138"/>
    </source>
</evidence>
<dbReference type="VEuPathDB" id="FungiDB:RO3G_05386"/>
<accession>I1BWV1</accession>
<evidence type="ECO:0000256" key="3">
    <source>
        <dbReference type="ARBA" id="ARBA00022664"/>
    </source>
</evidence>
<name>I1BWV1_RHIO9</name>
<dbReference type="GO" id="GO:0000974">
    <property type="term" value="C:Prp19 complex"/>
    <property type="evidence" value="ECO:0007669"/>
    <property type="project" value="TreeGrafter"/>
</dbReference>
<evidence type="ECO:0000256" key="8">
    <source>
        <dbReference type="ARBA" id="ARBA00022884"/>
    </source>
</evidence>
<dbReference type="Pfam" id="PF16131">
    <property type="entry name" value="Torus"/>
    <property type="match status" value="1"/>
</dbReference>
<organism evidence="16 17">
    <name type="scientific">Rhizopus delemar (strain RA 99-880 / ATCC MYA-4621 / FGSC 9543 / NRRL 43880)</name>
    <name type="common">Mucormycosis agent</name>
    <name type="synonym">Rhizopus arrhizus var. delemar</name>
    <dbReference type="NCBI Taxonomy" id="246409"/>
    <lineage>
        <taxon>Eukaryota</taxon>
        <taxon>Fungi</taxon>
        <taxon>Fungi incertae sedis</taxon>
        <taxon>Mucoromycota</taxon>
        <taxon>Mucoromycotina</taxon>
        <taxon>Mucoromycetes</taxon>
        <taxon>Mucorales</taxon>
        <taxon>Mucorineae</taxon>
        <taxon>Rhizopodaceae</taxon>
        <taxon>Rhizopus</taxon>
    </lineage>
</organism>
<dbReference type="InterPro" id="IPR012677">
    <property type="entry name" value="Nucleotide-bd_a/b_plait_sf"/>
</dbReference>
<keyword evidence="3" id="KW-0507">mRNA processing</keyword>
<dbReference type="PANTHER" id="PTHR14089">
    <property type="entry name" value="PRE-MRNA-SPLICING FACTOR RBM22"/>
    <property type="match status" value="1"/>
</dbReference>
<dbReference type="eggNOG" id="KOG0118">
    <property type="taxonomic scope" value="Eukaryota"/>
</dbReference>
<evidence type="ECO:0000256" key="5">
    <source>
        <dbReference type="ARBA" id="ARBA00022728"/>
    </source>
</evidence>
<feature type="domain" description="C3H1-type" evidence="15">
    <location>
        <begin position="77"/>
        <end position="104"/>
    </location>
</feature>
<gene>
    <name evidence="16" type="ORF">RO3G_05386</name>
</gene>
<comment type="subcellular location">
    <subcellularLocation>
        <location evidence="1">Nucleus</location>
    </subcellularLocation>
</comment>
<dbReference type="InterPro" id="IPR032297">
    <property type="entry name" value="Torus"/>
</dbReference>
<dbReference type="GO" id="GO:0071006">
    <property type="term" value="C:U2-type catalytic step 1 spliceosome"/>
    <property type="evidence" value="ECO:0007669"/>
    <property type="project" value="TreeGrafter"/>
</dbReference>
<keyword evidence="17" id="KW-1185">Reference proteome</keyword>
<protein>
    <recommendedName>
        <fullName evidence="18">Pre-mRNA-splicing factor CWC2</fullName>
    </recommendedName>
</protein>
<keyword evidence="5" id="KW-0747">Spliceosome</keyword>
<dbReference type="SUPFAM" id="SSF54928">
    <property type="entry name" value="RNA-binding domain, RBD"/>
    <property type="match status" value="1"/>
</dbReference>
<dbReference type="EMBL" id="CH476734">
    <property type="protein sequence ID" value="EIE80681.1"/>
    <property type="molecule type" value="Genomic_DNA"/>
</dbReference>
<keyword evidence="13" id="KW-0175">Coiled coil</keyword>
<comment type="similarity">
    <text evidence="2">Belongs to the RRM CWC2 family.</text>
</comment>
<dbReference type="InterPro" id="IPR000504">
    <property type="entry name" value="RRM_dom"/>
</dbReference>
<dbReference type="STRING" id="246409.I1BWV1"/>
<keyword evidence="6 12" id="KW-0863">Zinc-finger</keyword>
<feature type="domain" description="RRM" evidence="14">
    <location>
        <begin position="140"/>
        <end position="233"/>
    </location>
</feature>